<protein>
    <submittedName>
        <fullName evidence="1">Phytoene dehydrogenase-related protein</fullName>
    </submittedName>
</protein>
<dbReference type="PANTHER" id="PTHR10668:SF105">
    <property type="entry name" value="DEHYDROGENASE-RELATED"/>
    <property type="match status" value="1"/>
</dbReference>
<dbReference type="InterPro" id="IPR036188">
    <property type="entry name" value="FAD/NAD-bd_sf"/>
</dbReference>
<sequence>MVDAVVVGSGPNGLSAALVLAAAGLKVEVYEAARRPGGGARTEQLTLPEFWHDVCSAVHPMALASPFFRAFDLGRHGVELLQPQVAYAHPLDGGRAGLAWADLDKTAEGLGADGAAWRSLFGPLVERWQGIVTTAMSDYRHPPRDPIGVVRLGLRLLEQSSPLWRARFRGDVAPAMMAGTSAHAIAPVHRPAATGAGLLLGTLAHAVGWPIPRGGSVAIVNAMTRALEDRGGRIITRHQVESLAELPRARAYLLDTAPAGLLRLAGDHLPDGYARVLRRFRYGGAVCKVDFALAGPVPWAAPGCELAGTLHLVGSEREAAIAEREVTAGRHASRPYVLASQPGVVDDSRAPRDHHVLWTYAHVPNGSTRDVSDAVIAQVERFAPGFRELILAKRVVTAAEQPAHNANYVGGDISGGATTAWQMLMRPVPRWDPYRTPLPGVYLCSSSTPPGQGVHGMAGLHAATRVLRQRFDIRADPLELVRSLDHRAPAH</sequence>
<dbReference type="Proteomes" id="UP000236723">
    <property type="component" value="Unassembled WGS sequence"/>
</dbReference>
<proteinExistence type="predicted"/>
<dbReference type="Gene3D" id="3.50.50.60">
    <property type="entry name" value="FAD/NAD(P)-binding domain"/>
    <property type="match status" value="1"/>
</dbReference>
<dbReference type="EMBL" id="FNVO01000002">
    <property type="protein sequence ID" value="SEF87135.1"/>
    <property type="molecule type" value="Genomic_DNA"/>
</dbReference>
<organism evidence="1 2">
    <name type="scientific">Thermomonospora echinospora</name>
    <dbReference type="NCBI Taxonomy" id="1992"/>
    <lineage>
        <taxon>Bacteria</taxon>
        <taxon>Bacillati</taxon>
        <taxon>Actinomycetota</taxon>
        <taxon>Actinomycetes</taxon>
        <taxon>Streptosporangiales</taxon>
        <taxon>Thermomonosporaceae</taxon>
        <taxon>Thermomonospora</taxon>
    </lineage>
</organism>
<dbReference type="OrthoDB" id="833207at2"/>
<gene>
    <name evidence="1" type="ORF">SAMN04489712_102338</name>
</gene>
<keyword evidence="2" id="KW-1185">Reference proteome</keyword>
<dbReference type="PANTHER" id="PTHR10668">
    <property type="entry name" value="PHYTOENE DEHYDROGENASE"/>
    <property type="match status" value="1"/>
</dbReference>
<evidence type="ECO:0000313" key="1">
    <source>
        <dbReference type="EMBL" id="SEF87135.1"/>
    </source>
</evidence>
<evidence type="ECO:0000313" key="2">
    <source>
        <dbReference type="Proteomes" id="UP000236723"/>
    </source>
</evidence>
<reference evidence="2" key="1">
    <citation type="submission" date="2016-10" db="EMBL/GenBank/DDBJ databases">
        <authorList>
            <person name="Varghese N."/>
            <person name="Submissions S."/>
        </authorList>
    </citation>
    <scope>NUCLEOTIDE SEQUENCE [LARGE SCALE GENOMIC DNA]</scope>
    <source>
        <strain evidence="2">DSM 43163</strain>
    </source>
</reference>
<dbReference type="AlphaFoldDB" id="A0A1H5VIE4"/>
<dbReference type="Pfam" id="PF13450">
    <property type="entry name" value="NAD_binding_8"/>
    <property type="match status" value="1"/>
</dbReference>
<dbReference type="SUPFAM" id="SSF51905">
    <property type="entry name" value="FAD/NAD(P)-binding domain"/>
    <property type="match status" value="1"/>
</dbReference>
<accession>A0A1H5VIE4</accession>
<name>A0A1H5VIE4_9ACTN</name>
<dbReference type="RefSeq" id="WP_103936601.1">
    <property type="nucleotide sequence ID" value="NZ_FNVO01000002.1"/>
</dbReference>